<dbReference type="Pfam" id="PF08276">
    <property type="entry name" value="PAN_2"/>
    <property type="match status" value="1"/>
</dbReference>
<sequence>MEKYIDTIKEYAQKLAAAGCPMAEDDLVFHTLRGLPKAFNGFKTAVRTSFSGHSELRTLVLCKVNLKNMPYMTPGASSSVQGFSGTHGLTDAYAPQFMVPGSSSSSSGNSVFPQSENYASLAATSQPWCCNMAKSHKLVIPLSVSQATDLVGNHRAMELVLVSAEGACGNTSVANQESTDKFYEYPNKGFPDNSLSVASTSTAGHASSCLNNCSCTAYSYYSKGCSIWIGELVNLQQLLPNDGTGRTLYLRLAASEFPKVVEGGDMFSLLDHRLVKNADEEELRTKEDS</sequence>
<dbReference type="PANTHER" id="PTHR32444:SF247">
    <property type="entry name" value="OS01G0958200 PROTEIN"/>
    <property type="match status" value="1"/>
</dbReference>
<dbReference type="PANTHER" id="PTHR32444">
    <property type="entry name" value="BULB-TYPE LECTIN DOMAIN-CONTAINING PROTEIN"/>
    <property type="match status" value="1"/>
</dbReference>
<dbReference type="CDD" id="cd01098">
    <property type="entry name" value="PAN_AP_plant"/>
    <property type="match status" value="1"/>
</dbReference>
<name>A0AAV6IQF7_9ERIC</name>
<dbReference type="PROSITE" id="PS50948">
    <property type="entry name" value="PAN"/>
    <property type="match status" value="1"/>
</dbReference>
<feature type="domain" description="Apple" evidence="1">
    <location>
        <begin position="168"/>
        <end position="253"/>
    </location>
</feature>
<evidence type="ECO:0000259" key="1">
    <source>
        <dbReference type="PROSITE" id="PS50948"/>
    </source>
</evidence>
<accession>A0AAV6IQF7</accession>
<dbReference type="Proteomes" id="UP000823749">
    <property type="component" value="Chromosome 9"/>
</dbReference>
<organism evidence="2 3">
    <name type="scientific">Rhododendron griersonianum</name>
    <dbReference type="NCBI Taxonomy" id="479676"/>
    <lineage>
        <taxon>Eukaryota</taxon>
        <taxon>Viridiplantae</taxon>
        <taxon>Streptophyta</taxon>
        <taxon>Embryophyta</taxon>
        <taxon>Tracheophyta</taxon>
        <taxon>Spermatophyta</taxon>
        <taxon>Magnoliopsida</taxon>
        <taxon>eudicotyledons</taxon>
        <taxon>Gunneridae</taxon>
        <taxon>Pentapetalae</taxon>
        <taxon>asterids</taxon>
        <taxon>Ericales</taxon>
        <taxon>Ericaceae</taxon>
        <taxon>Ericoideae</taxon>
        <taxon>Rhodoreae</taxon>
        <taxon>Rhododendron</taxon>
    </lineage>
</organism>
<keyword evidence="3" id="KW-1185">Reference proteome</keyword>
<evidence type="ECO:0000313" key="2">
    <source>
        <dbReference type="EMBL" id="KAG5530931.1"/>
    </source>
</evidence>
<proteinExistence type="predicted"/>
<dbReference type="EMBL" id="JACTNZ010000009">
    <property type="protein sequence ID" value="KAG5530931.1"/>
    <property type="molecule type" value="Genomic_DNA"/>
</dbReference>
<gene>
    <name evidence="2" type="ORF">RHGRI_025767</name>
</gene>
<dbReference type="InterPro" id="IPR003609">
    <property type="entry name" value="Pan_app"/>
</dbReference>
<evidence type="ECO:0000313" key="3">
    <source>
        <dbReference type="Proteomes" id="UP000823749"/>
    </source>
</evidence>
<dbReference type="AlphaFoldDB" id="A0AAV6IQF7"/>
<protein>
    <recommendedName>
        <fullName evidence="1">Apple domain-containing protein</fullName>
    </recommendedName>
</protein>
<dbReference type="SMART" id="SM00473">
    <property type="entry name" value="PAN_AP"/>
    <property type="match status" value="1"/>
</dbReference>
<reference evidence="2" key="1">
    <citation type="submission" date="2020-08" db="EMBL/GenBank/DDBJ databases">
        <title>Plant Genome Project.</title>
        <authorList>
            <person name="Zhang R.-G."/>
        </authorList>
    </citation>
    <scope>NUCLEOTIDE SEQUENCE</scope>
    <source>
        <strain evidence="2">WSP0</strain>
        <tissue evidence="2">Leaf</tissue>
    </source>
</reference>
<comment type="caution">
    <text evidence="2">The sequence shown here is derived from an EMBL/GenBank/DDBJ whole genome shotgun (WGS) entry which is preliminary data.</text>
</comment>